<name>A0A1A9Z2F7_GLOPL</name>
<organism evidence="1 2">
    <name type="scientific">Glossina pallidipes</name>
    <name type="common">Tsetse fly</name>
    <dbReference type="NCBI Taxonomy" id="7398"/>
    <lineage>
        <taxon>Eukaryota</taxon>
        <taxon>Metazoa</taxon>
        <taxon>Ecdysozoa</taxon>
        <taxon>Arthropoda</taxon>
        <taxon>Hexapoda</taxon>
        <taxon>Insecta</taxon>
        <taxon>Pterygota</taxon>
        <taxon>Neoptera</taxon>
        <taxon>Endopterygota</taxon>
        <taxon>Diptera</taxon>
        <taxon>Brachycera</taxon>
        <taxon>Muscomorpha</taxon>
        <taxon>Hippoboscoidea</taxon>
        <taxon>Glossinidae</taxon>
        <taxon>Glossina</taxon>
    </lineage>
</organism>
<dbReference type="VEuPathDB" id="VectorBase:GPAI001688"/>
<dbReference type="AlphaFoldDB" id="A0A1A9Z2F7"/>
<dbReference type="Proteomes" id="UP000092445">
    <property type="component" value="Unassembled WGS sequence"/>
</dbReference>
<reference evidence="1" key="2">
    <citation type="submission" date="2020-05" db="UniProtKB">
        <authorList>
            <consortium name="EnsemblMetazoa"/>
        </authorList>
    </citation>
    <scope>IDENTIFICATION</scope>
    <source>
        <strain evidence="1">IAEA</strain>
    </source>
</reference>
<dbReference type="EnsemblMetazoa" id="GPAI001688-RA">
    <property type="protein sequence ID" value="GPAI001688-PA"/>
    <property type="gene ID" value="GPAI001688"/>
</dbReference>
<evidence type="ECO:0000313" key="1">
    <source>
        <dbReference type="EnsemblMetazoa" id="GPAI001688-PA"/>
    </source>
</evidence>
<evidence type="ECO:0000313" key="2">
    <source>
        <dbReference type="Proteomes" id="UP000092445"/>
    </source>
</evidence>
<accession>A0A1A9Z2F7</accession>
<protein>
    <submittedName>
        <fullName evidence="1">Uncharacterized protein</fullName>
    </submittedName>
</protein>
<dbReference type="STRING" id="7398.A0A1A9Z2F7"/>
<keyword evidence="2" id="KW-1185">Reference proteome</keyword>
<reference evidence="2" key="1">
    <citation type="submission" date="2014-03" db="EMBL/GenBank/DDBJ databases">
        <authorList>
            <person name="Aksoy S."/>
            <person name="Warren W."/>
            <person name="Wilson R.K."/>
        </authorList>
    </citation>
    <scope>NUCLEOTIDE SEQUENCE [LARGE SCALE GENOMIC DNA]</scope>
    <source>
        <strain evidence="2">IAEA</strain>
    </source>
</reference>
<proteinExistence type="predicted"/>
<sequence>MYTNPAVMLTLFPNLITFDFALSRIQELNSSRGVYPWQTFKPNCNELQYICGIISEKIKRRLEILNKNRESVERDEKPNEWCAYRIELSTSQRIEKCSKSAELVKQRLQETQTFM</sequence>